<name>A0A450Y3W2_9GAMM</name>
<dbReference type="EMBL" id="CAADFP010000522">
    <property type="protein sequence ID" value="VFK36205.1"/>
    <property type="molecule type" value="Genomic_DNA"/>
</dbReference>
<dbReference type="EMBL" id="CAADFM010000456">
    <property type="protein sequence ID" value="VFK25194.1"/>
    <property type="molecule type" value="Genomic_DNA"/>
</dbReference>
<reference evidence="2" key="1">
    <citation type="submission" date="2019-02" db="EMBL/GenBank/DDBJ databases">
        <authorList>
            <person name="Gruber-Vodicka R. H."/>
            <person name="Seah K. B. B."/>
        </authorList>
    </citation>
    <scope>NUCLEOTIDE SEQUENCE</scope>
    <source>
        <strain evidence="1">BECK_S312</strain>
        <strain evidence="2">BECK_S426</strain>
    </source>
</reference>
<sequence>MKLYISKIFLAATMAIAIMFGSPSYVLAGCVEICAYLNCQIRQAEAYDCEALCGQGQCVDTGEYCCAMPVCLD</sequence>
<proteinExistence type="predicted"/>
<evidence type="ECO:0000313" key="2">
    <source>
        <dbReference type="EMBL" id="VFK36205.1"/>
    </source>
</evidence>
<gene>
    <name evidence="1" type="ORF">BECKLPF1236A_GA0070988_104561</name>
    <name evidence="2" type="ORF">BECKLPF1236C_GA0070990_105221</name>
</gene>
<organism evidence="2">
    <name type="scientific">Candidatus Kentrum sp. LPFa</name>
    <dbReference type="NCBI Taxonomy" id="2126335"/>
    <lineage>
        <taxon>Bacteria</taxon>
        <taxon>Pseudomonadati</taxon>
        <taxon>Pseudomonadota</taxon>
        <taxon>Gammaproteobacteria</taxon>
        <taxon>Candidatus Kentrum</taxon>
    </lineage>
</organism>
<accession>A0A450Y3W2</accession>
<protein>
    <submittedName>
        <fullName evidence="2">Uncharacterized protein</fullName>
    </submittedName>
</protein>
<dbReference type="PROSITE" id="PS51257">
    <property type="entry name" value="PROKAR_LIPOPROTEIN"/>
    <property type="match status" value="1"/>
</dbReference>
<dbReference type="AlphaFoldDB" id="A0A450Y3W2"/>
<evidence type="ECO:0000313" key="1">
    <source>
        <dbReference type="EMBL" id="VFK25194.1"/>
    </source>
</evidence>